<proteinExistence type="inferred from homology"/>
<dbReference type="CDD" id="cd05299">
    <property type="entry name" value="CtBP_dh"/>
    <property type="match status" value="1"/>
</dbReference>
<feature type="domain" description="D-isomer specific 2-hydroxyacid dehydrogenase NAD-binding" evidence="3">
    <location>
        <begin position="109"/>
        <end position="299"/>
    </location>
</feature>
<organism evidence="4 5">
    <name type="scientific">Reyranella soli</name>
    <dbReference type="NCBI Taxonomy" id="1230389"/>
    <lineage>
        <taxon>Bacteria</taxon>
        <taxon>Pseudomonadati</taxon>
        <taxon>Pseudomonadota</taxon>
        <taxon>Alphaproteobacteria</taxon>
        <taxon>Hyphomicrobiales</taxon>
        <taxon>Reyranellaceae</taxon>
        <taxon>Reyranella</taxon>
    </lineage>
</organism>
<dbReference type="AlphaFoldDB" id="A0A512NMG6"/>
<gene>
    <name evidence="4" type="ORF">RSO01_73020</name>
</gene>
<evidence type="ECO:0000259" key="3">
    <source>
        <dbReference type="Pfam" id="PF02826"/>
    </source>
</evidence>
<dbReference type="OrthoDB" id="9793626at2"/>
<dbReference type="Pfam" id="PF00389">
    <property type="entry name" value="2-Hacid_dh"/>
    <property type="match status" value="1"/>
</dbReference>
<dbReference type="PANTHER" id="PTHR46029:SF7">
    <property type="entry name" value="C-TERMINAL-BINDING PROTEIN"/>
    <property type="match status" value="1"/>
</dbReference>
<evidence type="ECO:0000256" key="1">
    <source>
        <dbReference type="RuleBase" id="RU003719"/>
    </source>
</evidence>
<dbReference type="GO" id="GO:0140297">
    <property type="term" value="F:DNA-binding transcription factor binding"/>
    <property type="evidence" value="ECO:0007669"/>
    <property type="project" value="TreeGrafter"/>
</dbReference>
<keyword evidence="5" id="KW-1185">Reference proteome</keyword>
<evidence type="ECO:0000313" key="4">
    <source>
        <dbReference type="EMBL" id="GEP60136.1"/>
    </source>
</evidence>
<dbReference type="Pfam" id="PF02826">
    <property type="entry name" value="2-Hacid_dh_C"/>
    <property type="match status" value="1"/>
</dbReference>
<dbReference type="InterPro" id="IPR006140">
    <property type="entry name" value="D-isomer_DH_NAD-bd"/>
</dbReference>
<accession>A0A512NMG6</accession>
<dbReference type="PANTHER" id="PTHR46029">
    <property type="entry name" value="C-TERMINAL-BINDING PROTEIN"/>
    <property type="match status" value="1"/>
</dbReference>
<dbReference type="GO" id="GO:0003714">
    <property type="term" value="F:transcription corepressor activity"/>
    <property type="evidence" value="ECO:0007669"/>
    <property type="project" value="InterPro"/>
</dbReference>
<comment type="similarity">
    <text evidence="1">Belongs to the D-isomer specific 2-hydroxyacid dehydrogenase family.</text>
</comment>
<dbReference type="GO" id="GO:0006357">
    <property type="term" value="P:regulation of transcription by RNA polymerase II"/>
    <property type="evidence" value="ECO:0007669"/>
    <property type="project" value="TreeGrafter"/>
</dbReference>
<dbReference type="GO" id="GO:0016616">
    <property type="term" value="F:oxidoreductase activity, acting on the CH-OH group of donors, NAD or NADP as acceptor"/>
    <property type="evidence" value="ECO:0007669"/>
    <property type="project" value="InterPro"/>
</dbReference>
<dbReference type="SUPFAM" id="SSF52283">
    <property type="entry name" value="Formate/glycerate dehydrogenase catalytic domain-like"/>
    <property type="match status" value="1"/>
</dbReference>
<evidence type="ECO:0000313" key="5">
    <source>
        <dbReference type="Proteomes" id="UP000321058"/>
    </source>
</evidence>
<protein>
    <submittedName>
        <fullName evidence="4">Dehydrogenase</fullName>
    </submittedName>
</protein>
<dbReference type="Proteomes" id="UP000321058">
    <property type="component" value="Unassembled WGS sequence"/>
</dbReference>
<keyword evidence="1" id="KW-0560">Oxidoreductase</keyword>
<comment type="caution">
    <text evidence="4">The sequence shown here is derived from an EMBL/GenBank/DDBJ whole genome shotgun (WGS) entry which is preliminary data.</text>
</comment>
<dbReference type="InterPro" id="IPR043322">
    <property type="entry name" value="CtBP"/>
</dbReference>
<dbReference type="RefSeq" id="WP_147155503.1">
    <property type="nucleotide sequence ID" value="NZ_BKAJ01000151.1"/>
</dbReference>
<dbReference type="InterPro" id="IPR006139">
    <property type="entry name" value="D-isomer_2_OHA_DH_cat_dom"/>
</dbReference>
<feature type="domain" description="D-isomer specific 2-hydroxyacid dehydrogenase catalytic" evidence="2">
    <location>
        <begin position="32"/>
        <end position="330"/>
    </location>
</feature>
<dbReference type="SUPFAM" id="SSF51735">
    <property type="entry name" value="NAD(P)-binding Rossmann-fold domains"/>
    <property type="match status" value="1"/>
</dbReference>
<dbReference type="InterPro" id="IPR036291">
    <property type="entry name" value="NAD(P)-bd_dom_sf"/>
</dbReference>
<evidence type="ECO:0000259" key="2">
    <source>
        <dbReference type="Pfam" id="PF00389"/>
    </source>
</evidence>
<reference evidence="4 5" key="1">
    <citation type="submission" date="2019-07" db="EMBL/GenBank/DDBJ databases">
        <title>Whole genome shotgun sequence of Reyranella soli NBRC 108950.</title>
        <authorList>
            <person name="Hosoyama A."/>
            <person name="Uohara A."/>
            <person name="Ohji S."/>
            <person name="Ichikawa N."/>
        </authorList>
    </citation>
    <scope>NUCLEOTIDE SEQUENCE [LARGE SCALE GENOMIC DNA]</scope>
    <source>
        <strain evidence="4 5">NBRC 108950</strain>
    </source>
</reference>
<dbReference type="GO" id="GO:0051287">
    <property type="term" value="F:NAD binding"/>
    <property type="evidence" value="ECO:0007669"/>
    <property type="project" value="InterPro"/>
</dbReference>
<dbReference type="InterPro" id="IPR051638">
    <property type="entry name" value="CTBP_dehydrogenase"/>
</dbReference>
<dbReference type="GO" id="GO:0001221">
    <property type="term" value="F:transcription coregulator binding"/>
    <property type="evidence" value="ECO:0007669"/>
    <property type="project" value="TreeGrafter"/>
</dbReference>
<dbReference type="Gene3D" id="3.40.50.720">
    <property type="entry name" value="NAD(P)-binding Rossmann-like Domain"/>
    <property type="match status" value="2"/>
</dbReference>
<dbReference type="EMBL" id="BKAJ01000151">
    <property type="protein sequence ID" value="GEP60136.1"/>
    <property type="molecule type" value="Genomic_DNA"/>
</dbReference>
<name>A0A512NMG6_9HYPH</name>
<sequence>MVKTVLYAEKLYDNDKVEREVFGPDVRVVWRNVTNLSQLEASDCADVDGLMVLRHAVTAEHFAKFPKLSCVVRMGVGYDKIDRKAAESRKVMVCNVPDYGTTEVADHALALALALRRGITMHLEAQRRPQPAPWSYVRDPLLKRNGVQTFGIVGLGRIGTAAALRAKAFQFRVVAYDPYMPNGTELGVGVERVTSLEALMEQTDTLSIHAPLTLETRGMISRAMLERMPKGGVVVSTARGPICDVDALADLLKRGHLAGVGLDVLPVEPPVEPIPELLRAYRDREPWCEGRLIITPHSAFFTPEAWEDIRVKSAETMRAAMVGPRPQNVITPEMF</sequence>